<reference evidence="1 2" key="1">
    <citation type="submission" date="2021-03" db="EMBL/GenBank/DDBJ databases">
        <title>Genomic Encyclopedia of Type Strains, Phase IV (KMG-IV): sequencing the most valuable type-strain genomes for metagenomic binning, comparative biology and taxonomic classification.</title>
        <authorList>
            <person name="Goeker M."/>
        </authorList>
    </citation>
    <scope>NUCLEOTIDE SEQUENCE [LARGE SCALE GENOMIC DNA]</scope>
    <source>
        <strain evidence="1 2">DSM 1289</strain>
    </source>
</reference>
<accession>A0ABS4EAI7</accession>
<keyword evidence="2" id="KW-1185">Reference proteome</keyword>
<dbReference type="EMBL" id="JAGGJX010000002">
    <property type="protein sequence ID" value="MBP1854955.1"/>
    <property type="molecule type" value="Genomic_DNA"/>
</dbReference>
<organism evidence="1 2">
    <name type="scientific">Metaclostridioides mangenotii</name>
    <dbReference type="NCBI Taxonomy" id="1540"/>
    <lineage>
        <taxon>Bacteria</taxon>
        <taxon>Bacillati</taxon>
        <taxon>Bacillota</taxon>
        <taxon>Clostridia</taxon>
        <taxon>Peptostreptococcales</taxon>
        <taxon>Peptostreptococcaceae</taxon>
        <taxon>Metaclostridioides</taxon>
    </lineage>
</organism>
<proteinExistence type="predicted"/>
<dbReference type="RefSeq" id="WP_209456455.1">
    <property type="nucleotide sequence ID" value="NZ_BAAACS010000002.1"/>
</dbReference>
<protein>
    <submittedName>
        <fullName evidence="1">Uncharacterized protein</fullName>
    </submittedName>
</protein>
<comment type="caution">
    <text evidence="1">The sequence shown here is derived from an EMBL/GenBank/DDBJ whole genome shotgun (WGS) entry which is preliminary data.</text>
</comment>
<sequence length="105" mass="12172">MDLIGIENITPYKNQVEFSIYKFDDEINIGDKENFVCDVKVVIMEVEDSLVERLGITTQALAIVENYGEYNSQNDFEDKLNKFIVEEVLIADLNKENIELIYSKK</sequence>
<name>A0ABS4EAI7_9FIRM</name>
<evidence type="ECO:0000313" key="1">
    <source>
        <dbReference type="EMBL" id="MBP1854955.1"/>
    </source>
</evidence>
<gene>
    <name evidence="1" type="ORF">J2Z43_001348</name>
</gene>
<evidence type="ECO:0000313" key="2">
    <source>
        <dbReference type="Proteomes" id="UP000767291"/>
    </source>
</evidence>
<dbReference type="Proteomes" id="UP000767291">
    <property type="component" value="Unassembled WGS sequence"/>
</dbReference>